<feature type="transmembrane region" description="Helical" evidence="7">
    <location>
        <begin position="2157"/>
        <end position="2176"/>
    </location>
</feature>
<feature type="transmembrane region" description="Helical" evidence="7">
    <location>
        <begin position="3032"/>
        <end position="3053"/>
    </location>
</feature>
<organism evidence="10 11">
    <name type="scientific">Labeo rohita</name>
    <name type="common">Indian major carp</name>
    <name type="synonym">Cyprinus rohita</name>
    <dbReference type="NCBI Taxonomy" id="84645"/>
    <lineage>
        <taxon>Eukaryota</taxon>
        <taxon>Metazoa</taxon>
        <taxon>Chordata</taxon>
        <taxon>Craniata</taxon>
        <taxon>Vertebrata</taxon>
        <taxon>Euteleostomi</taxon>
        <taxon>Actinopterygii</taxon>
        <taxon>Neopterygii</taxon>
        <taxon>Teleostei</taxon>
        <taxon>Ostariophysi</taxon>
        <taxon>Cypriniformes</taxon>
        <taxon>Cyprinidae</taxon>
        <taxon>Labeoninae</taxon>
        <taxon>Labeonini</taxon>
        <taxon>Labeo</taxon>
    </lineage>
</organism>
<evidence type="ECO:0000256" key="6">
    <source>
        <dbReference type="SAM" id="MobiDB-lite"/>
    </source>
</evidence>
<feature type="transmembrane region" description="Helical" evidence="7">
    <location>
        <begin position="3263"/>
        <end position="3288"/>
    </location>
</feature>
<evidence type="ECO:0000256" key="1">
    <source>
        <dbReference type="ARBA" id="ARBA00004141"/>
    </source>
</evidence>
<keyword evidence="10" id="KW-0808">Transferase</keyword>
<comment type="subcellular location">
    <subcellularLocation>
        <location evidence="1">Membrane</location>
        <topology evidence="1">Multi-pass membrane protein</topology>
    </subcellularLocation>
</comment>
<dbReference type="InterPro" id="IPR000719">
    <property type="entry name" value="Prot_kinase_dom"/>
</dbReference>
<feature type="region of interest" description="Disordered" evidence="6">
    <location>
        <begin position="594"/>
        <end position="621"/>
    </location>
</feature>
<feature type="transmembrane region" description="Helical" evidence="7">
    <location>
        <begin position="2665"/>
        <end position="2683"/>
    </location>
</feature>
<feature type="compositionally biased region" description="Basic and acidic residues" evidence="6">
    <location>
        <begin position="553"/>
        <end position="564"/>
    </location>
</feature>
<dbReference type="InterPro" id="IPR036259">
    <property type="entry name" value="MFS_trans_sf"/>
</dbReference>
<proteinExistence type="predicted"/>
<feature type="transmembrane region" description="Helical" evidence="7">
    <location>
        <begin position="1730"/>
        <end position="1750"/>
    </location>
</feature>
<dbReference type="Pfam" id="PF07690">
    <property type="entry name" value="MFS_1"/>
    <property type="match status" value="1"/>
</dbReference>
<feature type="region of interest" description="Disordered" evidence="6">
    <location>
        <begin position="820"/>
        <end position="855"/>
    </location>
</feature>
<feature type="domain" description="Major facilitator superfamily (MFS) profile" evidence="9">
    <location>
        <begin position="2951"/>
        <end position="3351"/>
    </location>
</feature>
<dbReference type="PROSITE" id="PS50850">
    <property type="entry name" value="MFS"/>
    <property type="match status" value="2"/>
</dbReference>
<dbReference type="SMART" id="SM00220">
    <property type="entry name" value="S_TKc"/>
    <property type="match status" value="1"/>
</dbReference>
<feature type="binding site" evidence="5">
    <location>
        <position position="63"/>
    </location>
    <ligand>
        <name>ATP</name>
        <dbReference type="ChEBI" id="CHEBI:30616"/>
    </ligand>
</feature>
<feature type="transmembrane region" description="Helical" evidence="7">
    <location>
        <begin position="2242"/>
        <end position="2265"/>
    </location>
</feature>
<feature type="transmembrane region" description="Helical" evidence="7">
    <location>
        <begin position="3087"/>
        <end position="3107"/>
    </location>
</feature>
<feature type="transmembrane region" description="Helical" evidence="7">
    <location>
        <begin position="2811"/>
        <end position="2831"/>
    </location>
</feature>
<feature type="compositionally biased region" description="Polar residues" evidence="6">
    <location>
        <begin position="1110"/>
        <end position="1123"/>
    </location>
</feature>
<feature type="transmembrane region" description="Helical" evidence="7">
    <location>
        <begin position="1453"/>
        <end position="1478"/>
    </location>
</feature>
<feature type="transmembrane region" description="Helical" evidence="7">
    <location>
        <begin position="1427"/>
        <end position="1446"/>
    </location>
</feature>
<feature type="compositionally biased region" description="Polar residues" evidence="6">
    <location>
        <begin position="1073"/>
        <end position="1083"/>
    </location>
</feature>
<feature type="transmembrane region" description="Helical" evidence="7">
    <location>
        <begin position="2350"/>
        <end position="2369"/>
    </location>
</feature>
<feature type="transmembrane region" description="Helical" evidence="7">
    <location>
        <begin position="3002"/>
        <end position="3020"/>
    </location>
</feature>
<feature type="transmembrane region" description="Helical" evidence="7">
    <location>
        <begin position="2723"/>
        <end position="2742"/>
    </location>
</feature>
<feature type="transmembrane region" description="Helical" evidence="7">
    <location>
        <begin position="3405"/>
        <end position="3425"/>
    </location>
</feature>
<feature type="compositionally biased region" description="Basic and acidic residues" evidence="6">
    <location>
        <begin position="427"/>
        <end position="457"/>
    </location>
</feature>
<feature type="transmembrane region" description="Helical" evidence="7">
    <location>
        <begin position="2881"/>
        <end position="2899"/>
    </location>
</feature>
<dbReference type="InterPro" id="IPR017441">
    <property type="entry name" value="Protein_kinase_ATP_BS"/>
</dbReference>
<feature type="transmembrane region" description="Helical" evidence="7">
    <location>
        <begin position="1973"/>
        <end position="1992"/>
    </location>
</feature>
<dbReference type="PANTHER" id="PTHR24064">
    <property type="entry name" value="SOLUTE CARRIER FAMILY 22 MEMBER"/>
    <property type="match status" value="1"/>
</dbReference>
<keyword evidence="4 7" id="KW-0472">Membrane</keyword>
<feature type="transmembrane region" description="Helical" evidence="7">
    <location>
        <begin position="2495"/>
        <end position="2516"/>
    </location>
</feature>
<evidence type="ECO:0000256" key="3">
    <source>
        <dbReference type="ARBA" id="ARBA00022989"/>
    </source>
</evidence>
<dbReference type="EMBL" id="JACTAM010000017">
    <property type="protein sequence ID" value="KAI2654292.1"/>
    <property type="molecule type" value="Genomic_DNA"/>
</dbReference>
<dbReference type="GO" id="GO:0016301">
    <property type="term" value="F:kinase activity"/>
    <property type="evidence" value="ECO:0007669"/>
    <property type="project" value="UniProtKB-KW"/>
</dbReference>
<dbReference type="InterPro" id="IPR011701">
    <property type="entry name" value="MFS"/>
</dbReference>
<keyword evidence="5" id="KW-0067">ATP-binding</keyword>
<dbReference type="CDD" id="cd17447">
    <property type="entry name" value="MFS_SLC22A7_OAT2"/>
    <property type="match status" value="1"/>
</dbReference>
<reference evidence="10 11" key="1">
    <citation type="submission" date="2022-01" db="EMBL/GenBank/DDBJ databases">
        <title>A high-quality chromosome-level genome assembly of rohu carp, Labeo rohita.</title>
        <authorList>
            <person name="Arick M.A. II"/>
            <person name="Hsu C.-Y."/>
            <person name="Magbanua Z."/>
            <person name="Pechanova O."/>
            <person name="Grover C."/>
            <person name="Miller E."/>
            <person name="Thrash A."/>
            <person name="Ezzel L."/>
            <person name="Alam S."/>
            <person name="Benzie J."/>
            <person name="Hamilton M."/>
            <person name="Karsi A."/>
            <person name="Lawrence M.L."/>
            <person name="Peterson D.G."/>
        </authorList>
    </citation>
    <scope>NUCLEOTIDE SEQUENCE [LARGE SCALE GENOMIC DNA]</scope>
    <source>
        <strain evidence="11">BAU-BD-2019</strain>
        <tissue evidence="10">Blood</tissue>
    </source>
</reference>
<evidence type="ECO:0000256" key="5">
    <source>
        <dbReference type="PROSITE-ProRule" id="PRU10141"/>
    </source>
</evidence>
<keyword evidence="11" id="KW-1185">Reference proteome</keyword>
<feature type="transmembrane region" description="Helical" evidence="7">
    <location>
        <begin position="1484"/>
        <end position="1507"/>
    </location>
</feature>
<feature type="compositionally biased region" description="Polar residues" evidence="6">
    <location>
        <begin position="1226"/>
        <end position="1243"/>
    </location>
</feature>
<feature type="region of interest" description="Disordered" evidence="6">
    <location>
        <begin position="532"/>
        <end position="582"/>
    </location>
</feature>
<keyword evidence="10" id="KW-0418">Kinase</keyword>
<sequence length="3544" mass="394569">MQCVGPGVQGDENMNGAGEQVDILPSNCLVKDRWKVLKKIGGGGFGEIYEAYDLLTRENVALKVESAQQPKQVLKMEVAVLKKLQGKNHVCKFIGCGRNDKFNYVVMQLQGRNLADLRRSQPRGTFSMSTTLRLGKQILESIEAIHSVGFLHRDIKPSNFAMGRLPSTCRKCYMLDFGLARQYTNTNGEVRPPRTVAGFRGTVRYASINAHKNKEMGRHDDLWSLFYMLVEFTVGQLPWRKIKDKEQVGQIKERYEHRMLLKHMPAEFHVFYDHLLMSVFENSMKERVITENEPYDWEKSGTDTALPTSTHTPPQQNTRQTAAIVGVVNVTPVPGELPRENTDDVLQDEHLSDQENAPPALIPSRPSKPAPAPPAGEGWDETDFNRNKLRISISKTQVAAEDGEEPAGGGRSVSPARGGEAEPQPRPPRDRRVNSPESDRLSAAEDRGDAADKRSRLDMLGSPSRHVYSSQPAQMLSLEAGQGERLAGGHHDVSADGDQEAHSNAFIRSVPLAEEEDFDSREWVMIDKETELKDFHPGAEPTTSGTTDEEPEELRPLEDHEERRRRGHMHGMGGAEAVVRPKTQRGMMIVAEEEGAGPSPAHSPCHSLPHRRRESEPFGPDGPTDVGWSCPLNELQHIYVLIPLFLRSYWSFSVGGGQATPTSLIPEARPFEKTGVVRVFLRYHGHGALPPRPRPRGERPFSAAARLKAAPPTATPIADTCPCCQAIPEPGIQMFSAELLVSGGTGTLTKTRLKRVDFVSGVLMFDDLREEGVKTGGSGSDGSPRSSEGSPEGAASTLLAPAHRDHDQEEGSRTLVLVSAGNGQVSPGDGQGTLAALTPQGERPVPDESEPGTLSSVIRSEPRPIVMTTAAVITGGSSSPPFTKVERTFIHIAETTRLNVMTARPRLPGLDEIISTEREEMGGKKEEREGVSEREKKESEGITLEREEDEGKRKKESEAGKEREAEESVKSDKEEPEALFLAESHDQPETTEEVSKEAKLEVRPDGVAPEEDQQREQEWEESPPVTPEQTRDAEVEDEKDMSPPEAESPDRKPLPQRRSRIPVLMSEEETGSDKSSQTSQEQFQRTRKSRQQQLARLVLERKQTHLIRSRSASSHSPTLSATASEDEAHQSDDSARGERGADGRIRSRIPRPVTPIRGTNSSVNPRIQKSASLHTNIHQQPPKPQLRPSKTLPPRPPSSGPSQAQASRTATRTATRTSALNATRSISTSPRSYATSRTDSPSPQRIRRQPAVNETQRQPKPPCPPQFALDHHGTRQISITHFKNQAKAEVTMKFESILEETDGFGRYQIALVLLLSIPRITIPCHFLLNNFIAAIPSHHCNISSLGSEGIFGNLSQEERLTVSIPVQDDGTPASCHMFSHPQFHLLSNSSSPSEVAVVQCQNGWEYDNSMFISTLATQFDLVCEKRGLAKASATIFFVGVMAGAVYGRRSMLLVSYVSSIVFSVVSAFSSTYIMFAAFHFLTGFALTGIINISVVLSNMLLAGLAYLVTDWRMLVITVTSPLLLATAMWWWIPESARWLIANGKAETAYKYLQKCAAFNKKRDFTSRDHSYTYLDLFKTPHLRRITLFTGIVYGVASTYYGISLNITGFGLDLYLTHFIYAAIEVPAKILIYFILNKVGRRITQTGTLVLTGLCILINIITPTEYWTFRTVIAVLGKGLSEASFTTVFLYTTELYPTVMRQNGLGYASFMARLGASISPLIMLLEDMWKFLPEVIFCTVAIFSGLIAWLLPETNNTRLPETIEDIEEMRKNPIYFTTEDQNIPLKLPISEDTTQNLNSVFLLMHYATLDTNLVNLYTVLSYIKSRCFTYLRVHMKFENLLAEVGGFGKYQISIIALLVIPRVTLPFNFLLNNFIAAIPSHHCDISSLDANGILGNLSREERLTVSIPAQEDGTLASCHMFSHPQFHLLTNYSNSTELPVVECQNGWEYDNSTIRSALATEFELVCDRKGLNKATATIFFVGVMIGAAIFGWLSDSTMVLPGIAYLVNDWRPLILTVTAPLGLAVLTWRWIPESARWLIANGRLEEAHFYLSKCASANNRQHNLRDIKPETLANVIITEDRGERKYSCLDLVGTSKMRKLALLTGITWFGVAFTYYGISLNITGFGLNLYLTQFIYGAIELPSKLVAYLCLNKLGRRYSQVGTLVTTGVCIGITVLIPRDLWLPRTVISVLGKGFSEASFTCVFLYTTELYPTVLRQNGLGYSSFVGRVGVSLAPLVSLLDEVWLPLPQVLFGTVAISAGLLSLLLPETHNVRLPETIEDIEKTRKRSVCSQLEYQLGTKTYKQTKYKQEPGETDPQLGQTQQSARMKFEDLLSEINGFGRFQKMVLCINFVGRLSIACHFLLGNFIAVIPSHHCSISSLDADEIFANLTQEERLTVSIPVQEDGTLASCHMFSHPQFHLLSNSSSPSEVAVVQCQNGWEYDNSTFISTLATQWDLVCDKKTMSRLTTTIFFIGVMFGAGAFGSLSAMFGRKPMLLVSHILGMGFGLCSVFSSSFIMFAVLRFFTGFTITGTVIISAVLNVEWVSIEHRKLVGVIESLAWTFGFVSFPLFAYLIRDWQWLTVAISLPTVIAIITWWWVPESARWLIASGRVDKAHYYLQKCAVMNHKKDVFARIKPENLAKIIVTDRGNRKYSYMDLVRTPKMRRLSLLTGITWFAVATVAYGISFNISSFGLNMYLTQFVYGAIEIPAKLSIYYMLEKFGRRITQSGSLMFVGISLMINIFIPKDKSVARTVIAVLGKGCSATSFGTVILYTSELYPTVVRQNGVGYTSFLARLGVSVAPLILLSDDIWSHFSQVILSSLGLSAAFVAYLLPETRGRCLPETIEDIEGIRETLRKVCVSTKTMKFEDLITEINGFGRFQKMILCISFVGRFTIPCHFLLSNFIAAIPSHHCDISALDAEGILGNLSQEQKLTVSIPVQDDGTPASCQMFSYPQLHLLTNSSSRTDLPVVQCQNGWEYDNSTFISTLATQWDLVCDNKGLNKAVATIFFVGVMFGAAFFGGMSDRFGRKPMLLVSYISGMAFALASIFSSSFIMFAVLRFFSGFTITGIVIVSTVLNVEWVDIQHRRLVCITDSMAWAVGATSLALIAFCIRDWRWLTVAVTSPLLLCTILWWWVPESARWLIANGRGEKAHYYLHKCAVMNRKEEVISRIKPEALSIIVTDEGKRNYSFCVATVTYGISLNVTGFGLNIYLTQFVYGAIEVPSKLMVYYLLEKIGRRKTEAGSHLLAGISLMINIFIPKDQWVGRTVVAILGKGFAVAAFSTIVLYSSELYPTVLRQNGMGYNSFLARLGVSVAPLVLLLDSFWGHFSQTILCSVALIASVVAWQLPETRDRCLPETIEDIEDASGLHAICNDEVINKDLSLQHLNNFWFDASEGQIHAGVIKTVLYDLFTWAVFRFSFFFFLSFTHTNIHTHTHRIRLKFVQGTLLLKPAFSDKLANTNNNTTSCCFEHNKREKKKKEHTRSKGNTIAVIKERERVEKEREKEKEGEGGKKKREKGRRLFSGLNEHLSLSLYCPCNSSGKDPQ</sequence>
<feature type="compositionally biased region" description="Basic and acidic residues" evidence="6">
    <location>
        <begin position="1126"/>
        <end position="1145"/>
    </location>
</feature>
<dbReference type="SUPFAM" id="SSF56112">
    <property type="entry name" value="Protein kinase-like (PK-like)"/>
    <property type="match status" value="1"/>
</dbReference>
<dbReference type="PROSITE" id="PS50011">
    <property type="entry name" value="PROTEIN_KINASE_DOM"/>
    <property type="match status" value="1"/>
</dbReference>
<feature type="domain" description="Major facilitator superfamily (MFS) profile" evidence="9">
    <location>
        <begin position="2414"/>
        <end position="2835"/>
    </location>
</feature>
<feature type="region of interest" description="Disordered" evidence="6">
    <location>
        <begin position="396"/>
        <end position="501"/>
    </location>
</feature>
<dbReference type="Gene3D" id="1.20.1250.20">
    <property type="entry name" value="MFS general substrate transporter like domains"/>
    <property type="match status" value="4"/>
</dbReference>
<feature type="transmembrane region" description="Helical" evidence="7">
    <location>
        <begin position="3300"/>
        <end position="3320"/>
    </location>
</feature>
<keyword evidence="3 7" id="KW-1133">Transmembrane helix</keyword>
<feature type="compositionally biased region" description="Low complexity" evidence="6">
    <location>
        <begin position="781"/>
        <end position="793"/>
    </location>
</feature>
<feature type="compositionally biased region" description="Polar residues" evidence="6">
    <location>
        <begin position="1157"/>
        <end position="1179"/>
    </location>
</feature>
<feature type="compositionally biased region" description="Polar residues" evidence="6">
    <location>
        <begin position="302"/>
        <end position="321"/>
    </location>
</feature>
<protein>
    <submittedName>
        <fullName evidence="10">Tau-tubulin kinase 1</fullName>
    </submittedName>
</protein>
<comment type="caution">
    <text evidence="10">The sequence shown here is derived from an EMBL/GenBank/DDBJ whole genome shotgun (WGS) entry which is preliminary data.</text>
</comment>
<feature type="transmembrane region" description="Helical" evidence="7">
    <location>
        <begin position="2469"/>
        <end position="2488"/>
    </location>
</feature>
<evidence type="ECO:0000259" key="9">
    <source>
        <dbReference type="PROSITE" id="PS50850"/>
    </source>
</evidence>
<dbReference type="Pfam" id="PF00069">
    <property type="entry name" value="Pkinase"/>
    <property type="match status" value="1"/>
</dbReference>
<feature type="transmembrane region" description="Helical" evidence="7">
    <location>
        <begin position="1666"/>
        <end position="1691"/>
    </location>
</feature>
<dbReference type="InterPro" id="IPR011009">
    <property type="entry name" value="Kinase-like_dom_sf"/>
</dbReference>
<name>A0ABQ8LUH9_LABRO</name>
<feature type="transmembrane region" description="Helical" evidence="7">
    <location>
        <begin position="2550"/>
        <end position="2572"/>
    </location>
</feature>
<evidence type="ECO:0000313" key="10">
    <source>
        <dbReference type="EMBL" id="KAI2654292.1"/>
    </source>
</evidence>
<feature type="region of interest" description="Disordered" evidence="6">
    <location>
        <begin position="771"/>
        <end position="795"/>
    </location>
</feature>
<feature type="transmembrane region" description="Helical" evidence="7">
    <location>
        <begin position="2099"/>
        <end position="2117"/>
    </location>
</feature>
<feature type="transmembrane region" description="Helical" evidence="7">
    <location>
        <begin position="2748"/>
        <end position="2772"/>
    </location>
</feature>
<dbReference type="PROSITE" id="PS00107">
    <property type="entry name" value="PROTEIN_KINASE_ATP"/>
    <property type="match status" value="1"/>
</dbReference>
<feature type="compositionally biased region" description="Basic and acidic residues" evidence="6">
    <location>
        <begin position="983"/>
        <end position="1004"/>
    </location>
</feature>
<keyword evidence="5" id="KW-0547">Nucleotide-binding</keyword>
<feature type="region of interest" description="Disordered" evidence="6">
    <location>
        <begin position="353"/>
        <end position="384"/>
    </location>
</feature>
<dbReference type="Pfam" id="PF00083">
    <property type="entry name" value="Sugar_tr"/>
    <property type="match status" value="3"/>
</dbReference>
<feature type="transmembrane region" description="Helical" evidence="7">
    <location>
        <begin position="3059"/>
        <end position="3080"/>
    </location>
</feature>
<feature type="transmembrane region" description="Helical" evidence="7">
    <location>
        <begin position="1703"/>
        <end position="1724"/>
    </location>
</feature>
<feature type="compositionally biased region" description="Pro residues" evidence="6">
    <location>
        <begin position="1181"/>
        <end position="1199"/>
    </location>
</feature>
<dbReference type="SUPFAM" id="SSF103473">
    <property type="entry name" value="MFS general substrate transporter"/>
    <property type="match status" value="4"/>
</dbReference>
<feature type="transmembrane region" description="Helical" evidence="7">
    <location>
        <begin position="1614"/>
        <end position="1635"/>
    </location>
</feature>
<evidence type="ECO:0000256" key="7">
    <source>
        <dbReference type="SAM" id="Phobius"/>
    </source>
</evidence>
<feature type="transmembrane region" description="Helical" evidence="7">
    <location>
        <begin position="2578"/>
        <end position="2597"/>
    </location>
</feature>
<feature type="transmembrane region" description="Helical" evidence="7">
    <location>
        <begin position="2012"/>
        <end position="2030"/>
    </location>
</feature>
<keyword evidence="2 7" id="KW-0812">Transmembrane</keyword>
<dbReference type="InterPro" id="IPR020846">
    <property type="entry name" value="MFS_dom"/>
</dbReference>
<feature type="domain" description="Protein kinase" evidence="8">
    <location>
        <begin position="34"/>
        <end position="298"/>
    </location>
</feature>
<accession>A0ABQ8LUH9</accession>
<dbReference type="Proteomes" id="UP000830375">
    <property type="component" value="Unassembled WGS sequence"/>
</dbReference>
<feature type="compositionally biased region" description="Low complexity" evidence="6">
    <location>
        <begin position="1200"/>
        <end position="1225"/>
    </location>
</feature>
<feature type="compositionally biased region" description="Basic and acidic residues" evidence="6">
    <location>
        <begin position="915"/>
        <end position="973"/>
    </location>
</feature>
<evidence type="ECO:0000259" key="8">
    <source>
        <dbReference type="PROSITE" id="PS50011"/>
    </source>
</evidence>
<feature type="transmembrane region" description="Helical" evidence="7">
    <location>
        <begin position="2129"/>
        <end position="2150"/>
    </location>
</feature>
<dbReference type="InterPro" id="IPR005828">
    <property type="entry name" value="MFS_sugar_transport-like"/>
</dbReference>
<feature type="compositionally biased region" description="Basic and acidic residues" evidence="6">
    <location>
        <begin position="3492"/>
        <end position="3510"/>
    </location>
</feature>
<feature type="region of interest" description="Disordered" evidence="6">
    <location>
        <begin position="3492"/>
        <end position="3520"/>
    </location>
</feature>
<feature type="region of interest" description="Disordered" evidence="6">
    <location>
        <begin position="911"/>
        <end position="1270"/>
    </location>
</feature>
<feature type="transmembrane region" description="Helical" evidence="7">
    <location>
        <begin position="1642"/>
        <end position="1660"/>
    </location>
</feature>
<evidence type="ECO:0000256" key="2">
    <source>
        <dbReference type="ARBA" id="ARBA00022692"/>
    </source>
</evidence>
<feature type="transmembrane region" description="Helical" evidence="7">
    <location>
        <begin position="3113"/>
        <end position="3134"/>
    </location>
</feature>
<feature type="region of interest" description="Disordered" evidence="6">
    <location>
        <begin position="293"/>
        <end position="321"/>
    </location>
</feature>
<feature type="transmembrane region" description="Helical" evidence="7">
    <location>
        <begin position="2522"/>
        <end position="2543"/>
    </location>
</feature>
<dbReference type="Gene3D" id="1.10.510.10">
    <property type="entry name" value="Transferase(Phosphotransferase) domain 1"/>
    <property type="match status" value="1"/>
</dbReference>
<gene>
    <name evidence="10" type="ORF">H4Q32_010975</name>
</gene>
<evidence type="ECO:0000256" key="4">
    <source>
        <dbReference type="ARBA" id="ARBA00023136"/>
    </source>
</evidence>
<evidence type="ECO:0000313" key="11">
    <source>
        <dbReference type="Proteomes" id="UP000830375"/>
    </source>
</evidence>